<dbReference type="Proteomes" id="UP000294692">
    <property type="component" value="Unassembled WGS sequence"/>
</dbReference>
<feature type="domain" description="NADP-dependent oxidoreductase" evidence="5">
    <location>
        <begin position="16"/>
        <end position="340"/>
    </location>
</feature>
<evidence type="ECO:0000313" key="7">
    <source>
        <dbReference type="Proteomes" id="UP000294692"/>
    </source>
</evidence>
<evidence type="ECO:0000256" key="3">
    <source>
        <dbReference type="ARBA" id="ARBA00038157"/>
    </source>
</evidence>
<dbReference type="FunFam" id="3.20.20.100:FF:000005">
    <property type="entry name" value="NADP(H)-dependent aldo-keto reductase"/>
    <property type="match status" value="1"/>
</dbReference>
<dbReference type="AlphaFoldDB" id="A0A4R3VD15"/>
<protein>
    <recommendedName>
        <fullName evidence="4">Protein tas</fullName>
    </recommendedName>
</protein>
<organism evidence="6 7">
    <name type="scientific">Paracandidimonas soli</name>
    <dbReference type="NCBI Taxonomy" id="1917182"/>
    <lineage>
        <taxon>Bacteria</taxon>
        <taxon>Pseudomonadati</taxon>
        <taxon>Pseudomonadota</taxon>
        <taxon>Betaproteobacteria</taxon>
        <taxon>Burkholderiales</taxon>
        <taxon>Alcaligenaceae</taxon>
        <taxon>Paracandidimonas</taxon>
    </lineage>
</organism>
<name>A0A4R3VD15_9BURK</name>
<dbReference type="NCBIfam" id="NF007912">
    <property type="entry name" value="PRK10625.1"/>
    <property type="match status" value="1"/>
</dbReference>
<dbReference type="Pfam" id="PF00248">
    <property type="entry name" value="Aldo_ket_red"/>
    <property type="match status" value="1"/>
</dbReference>
<comment type="similarity">
    <text evidence="3">Belongs to the aldo/keto reductase family. Aldo/keto reductase 2 subfamily.</text>
</comment>
<dbReference type="OrthoDB" id="5488419at2"/>
<evidence type="ECO:0000256" key="1">
    <source>
        <dbReference type="ARBA" id="ARBA00022857"/>
    </source>
</evidence>
<keyword evidence="7" id="KW-1185">Reference proteome</keyword>
<evidence type="ECO:0000256" key="4">
    <source>
        <dbReference type="ARBA" id="ARBA00070119"/>
    </source>
</evidence>
<keyword evidence="2" id="KW-0560">Oxidoreductase</keyword>
<dbReference type="PANTHER" id="PTHR43364">
    <property type="entry name" value="NADH-SPECIFIC METHYLGLYOXAL REDUCTASE-RELATED"/>
    <property type="match status" value="1"/>
</dbReference>
<dbReference type="InterPro" id="IPR036812">
    <property type="entry name" value="NAD(P)_OxRdtase_dom_sf"/>
</dbReference>
<dbReference type="InterPro" id="IPR020471">
    <property type="entry name" value="AKR"/>
</dbReference>
<dbReference type="EMBL" id="SMBX01000002">
    <property type="protein sequence ID" value="TCV01544.1"/>
    <property type="molecule type" value="Genomic_DNA"/>
</dbReference>
<evidence type="ECO:0000259" key="5">
    <source>
        <dbReference type="Pfam" id="PF00248"/>
    </source>
</evidence>
<proteinExistence type="inferred from homology"/>
<dbReference type="PRINTS" id="PR00069">
    <property type="entry name" value="ALDKETRDTASE"/>
</dbReference>
<comment type="caution">
    <text evidence="6">The sequence shown here is derived from an EMBL/GenBank/DDBJ whole genome shotgun (WGS) entry which is preliminary data.</text>
</comment>
<accession>A0A4R3VD15</accession>
<sequence>MKYRNLGRTDVKLSLIGLGTMTWGEQNTEAEAHSQIDFALDRGINLVDTAEMYPVPPRPETQGLTERYIGTWLAKSGRRQDIFLASKAAGPVRDAKRPGHIREGKTFLDRANLTQALHDSLKRLQTDYLDLYQLHWPDRTTATFGKLAYPWVKDETTTPILETLSVLDEFVRAGKIRHIGLSNETPWGLAQFLHLAQTHNLPRVASIQNPYSLLNRLFESGLSEFTQFEQVSLLAYSPLGMGMLTGKYRNGARPEGARLSRFTRFDRYSRPQTIAATDRYVQLALDHGLSPAQLALAWVNEQPFVASNIIGATTLEQLKENIDSIDISLPEEVLKEIASIHRDHPNPAP</sequence>
<reference evidence="6 7" key="1">
    <citation type="submission" date="2019-03" db="EMBL/GenBank/DDBJ databases">
        <title>Genomic Encyclopedia of Type Strains, Phase IV (KMG-IV): sequencing the most valuable type-strain genomes for metagenomic binning, comparative biology and taxonomic classification.</title>
        <authorList>
            <person name="Goeker M."/>
        </authorList>
    </citation>
    <scope>NUCLEOTIDE SEQUENCE [LARGE SCALE GENOMIC DNA]</scope>
    <source>
        <strain evidence="6 7">DSM 100048</strain>
    </source>
</reference>
<evidence type="ECO:0000313" key="6">
    <source>
        <dbReference type="EMBL" id="TCV01544.1"/>
    </source>
</evidence>
<gene>
    <name evidence="6" type="ORF">EV686_102256</name>
</gene>
<dbReference type="Gene3D" id="3.20.20.100">
    <property type="entry name" value="NADP-dependent oxidoreductase domain"/>
    <property type="match status" value="1"/>
</dbReference>
<keyword evidence="1" id="KW-0521">NADP</keyword>
<dbReference type="CDD" id="cd19094">
    <property type="entry name" value="AKR_Tas-like"/>
    <property type="match status" value="1"/>
</dbReference>
<dbReference type="SUPFAM" id="SSF51430">
    <property type="entry name" value="NAD(P)-linked oxidoreductase"/>
    <property type="match status" value="1"/>
</dbReference>
<dbReference type="GO" id="GO:0016491">
    <property type="term" value="F:oxidoreductase activity"/>
    <property type="evidence" value="ECO:0007669"/>
    <property type="project" value="UniProtKB-KW"/>
</dbReference>
<dbReference type="InterPro" id="IPR023210">
    <property type="entry name" value="NADP_OxRdtase_dom"/>
</dbReference>
<dbReference type="RefSeq" id="WP_132474151.1">
    <property type="nucleotide sequence ID" value="NZ_JBEBWM010000058.1"/>
</dbReference>
<evidence type="ECO:0000256" key="2">
    <source>
        <dbReference type="ARBA" id="ARBA00023002"/>
    </source>
</evidence>
<dbReference type="InterPro" id="IPR050523">
    <property type="entry name" value="AKR_Detox_Biosynth"/>
</dbReference>
<dbReference type="PANTHER" id="PTHR43364:SF4">
    <property type="entry name" value="NAD(P)-LINKED OXIDOREDUCTASE SUPERFAMILY PROTEIN"/>
    <property type="match status" value="1"/>
</dbReference>